<dbReference type="GO" id="GO:0016301">
    <property type="term" value="F:kinase activity"/>
    <property type="evidence" value="ECO:0007669"/>
    <property type="project" value="UniProtKB-KW"/>
</dbReference>
<sequence length="332" mass="34816">MQLQRSEGAPLLFAGDVFCDVVFSGVAVPEAGTEVFADAFTVTPGGVANRAVASARLGVPTILLAQFGDDVLGMHIRSLLADEPNLDVSRTRVVPGHQSPVTVSLTGAHDRSFITYEEKIDDLGLPADLAPVAATHIGVSATLPDWVRTLRAAGTTIVGGVGWDSSGEWHSDVLDSLCDVDVFVPNDLEAMNYTRTDDPVAAARALGERVELAVVTRGSRGAVAFDSGTGELTEVPAVLVPAVDPTGAGDVFVATFMAVLETGWPMEERLRFAGLCASLSVMSLGGAASAPRPDDLLRHIDEFSPEGDWSFVDDWATSHAPAVPATPTPEEI</sequence>
<dbReference type="Proteomes" id="UP000280008">
    <property type="component" value="Unassembled WGS sequence"/>
</dbReference>
<dbReference type="PANTHER" id="PTHR10584">
    <property type="entry name" value="SUGAR KINASE"/>
    <property type="match status" value="1"/>
</dbReference>
<keyword evidence="5" id="KW-1185">Reference proteome</keyword>
<evidence type="ECO:0000313" key="5">
    <source>
        <dbReference type="Proteomes" id="UP000280008"/>
    </source>
</evidence>
<dbReference type="InterPro" id="IPR029056">
    <property type="entry name" value="Ribokinase-like"/>
</dbReference>
<dbReference type="Gene3D" id="3.40.1190.20">
    <property type="match status" value="1"/>
</dbReference>
<gene>
    <name evidence="4" type="ORF">C8E83_2409</name>
</gene>
<dbReference type="EMBL" id="RBKS01000001">
    <property type="protein sequence ID" value="RKR75270.1"/>
    <property type="molecule type" value="Genomic_DNA"/>
</dbReference>
<evidence type="ECO:0000256" key="2">
    <source>
        <dbReference type="ARBA" id="ARBA00022777"/>
    </source>
</evidence>
<evidence type="ECO:0000313" key="4">
    <source>
        <dbReference type="EMBL" id="RKR75270.1"/>
    </source>
</evidence>
<keyword evidence="1" id="KW-0808">Transferase</keyword>
<dbReference type="PANTHER" id="PTHR10584:SF166">
    <property type="entry name" value="RIBOKINASE"/>
    <property type="match status" value="1"/>
</dbReference>
<evidence type="ECO:0000259" key="3">
    <source>
        <dbReference type="Pfam" id="PF00294"/>
    </source>
</evidence>
<protein>
    <submittedName>
        <fullName evidence="4">Sugar/nucleoside kinase (Ribokinase family)</fullName>
    </submittedName>
</protein>
<feature type="domain" description="Carbohydrate kinase PfkB" evidence="3">
    <location>
        <begin position="37"/>
        <end position="291"/>
    </location>
</feature>
<dbReference type="SUPFAM" id="SSF53613">
    <property type="entry name" value="Ribokinase-like"/>
    <property type="match status" value="1"/>
</dbReference>
<dbReference type="RefSeq" id="WP_170159930.1">
    <property type="nucleotide sequence ID" value="NZ_RBKS01000001.1"/>
</dbReference>
<comment type="caution">
    <text evidence="4">The sequence shown here is derived from an EMBL/GenBank/DDBJ whole genome shotgun (WGS) entry which is preliminary data.</text>
</comment>
<dbReference type="AlphaFoldDB" id="A0A495IHT5"/>
<keyword evidence="2 4" id="KW-0418">Kinase</keyword>
<proteinExistence type="predicted"/>
<dbReference type="Pfam" id="PF00294">
    <property type="entry name" value="PfkB"/>
    <property type="match status" value="1"/>
</dbReference>
<reference evidence="4 5" key="1">
    <citation type="submission" date="2018-10" db="EMBL/GenBank/DDBJ databases">
        <title>Sequencing the genomes of 1000 actinobacteria strains.</title>
        <authorList>
            <person name="Klenk H.-P."/>
        </authorList>
    </citation>
    <scope>NUCLEOTIDE SEQUENCE [LARGE SCALE GENOMIC DNA]</scope>
    <source>
        <strain evidence="4 5">DSM 17894</strain>
    </source>
</reference>
<accession>A0A495IHT5</accession>
<name>A0A495IHT5_9MICO</name>
<evidence type="ECO:0000256" key="1">
    <source>
        <dbReference type="ARBA" id="ARBA00022679"/>
    </source>
</evidence>
<organism evidence="4 5">
    <name type="scientific">Frondihabitans australicus</name>
    <dbReference type="NCBI Taxonomy" id="386892"/>
    <lineage>
        <taxon>Bacteria</taxon>
        <taxon>Bacillati</taxon>
        <taxon>Actinomycetota</taxon>
        <taxon>Actinomycetes</taxon>
        <taxon>Micrococcales</taxon>
        <taxon>Microbacteriaceae</taxon>
        <taxon>Frondihabitans</taxon>
    </lineage>
</organism>
<dbReference type="InterPro" id="IPR011611">
    <property type="entry name" value="PfkB_dom"/>
</dbReference>